<evidence type="ECO:0000313" key="3">
    <source>
        <dbReference type="EMBL" id="ETW28790.1"/>
    </source>
</evidence>
<feature type="chain" id="PRO_5001536224" description="Surface antigen" evidence="2">
    <location>
        <begin position="20"/>
        <end position="318"/>
    </location>
</feature>
<name>A0A024VKP9_PLAFA</name>
<keyword evidence="1" id="KW-0472">Membrane</keyword>
<organism evidence="3 4">
    <name type="scientific">Plasmodium falciparum FCH/4</name>
    <dbReference type="NCBI Taxonomy" id="1036724"/>
    <lineage>
        <taxon>Eukaryota</taxon>
        <taxon>Sar</taxon>
        <taxon>Alveolata</taxon>
        <taxon>Apicomplexa</taxon>
        <taxon>Aconoidasida</taxon>
        <taxon>Haemosporida</taxon>
        <taxon>Plasmodiidae</taxon>
        <taxon>Plasmodium</taxon>
        <taxon>Plasmodium (Laverania)</taxon>
    </lineage>
</organism>
<feature type="transmembrane region" description="Helical" evidence="1">
    <location>
        <begin position="277"/>
        <end position="298"/>
    </location>
</feature>
<evidence type="ECO:0000256" key="1">
    <source>
        <dbReference type="SAM" id="Phobius"/>
    </source>
</evidence>
<gene>
    <name evidence="3" type="ORF">PFFCH_03783</name>
</gene>
<evidence type="ECO:0000256" key="2">
    <source>
        <dbReference type="SAM" id="SignalP"/>
    </source>
</evidence>
<dbReference type="NCBIfam" id="TIGR01477">
    <property type="entry name" value="RIFIN"/>
    <property type="match status" value="1"/>
</dbReference>
<evidence type="ECO:0000313" key="4">
    <source>
        <dbReference type="Proteomes" id="UP000030656"/>
    </source>
</evidence>
<dbReference type="AlphaFoldDB" id="A0A024VKP9"/>
<dbReference type="InterPro" id="IPR006373">
    <property type="entry name" value="VSA_Rifin"/>
</dbReference>
<feature type="signal peptide" evidence="2">
    <location>
        <begin position="1"/>
        <end position="19"/>
    </location>
</feature>
<accession>A0A024VKP9</accession>
<keyword evidence="2" id="KW-0732">Signal</keyword>
<sequence length="318" mass="35955">MKVHYMNILLFAVPLNILANTHNKPSTTPRHIQTTRLLCECELYSPANYDNDPEMKRVMQQFHDRTTQRFHEYDDRMIEKRQKCKDRCNKEIEKIILKDKIEKELTETFATLNTNITNEDIPTCICKKSVADKIEKTCLKYGGALGGGVMPGLGLIGGNSVYILANIATINAFITQTVEELKVIPGMSQLFGAKISQFVTPAVFRKPMSLVETILSEKKKLCACPDMGDKILCVAMNPKSPEILPQKIQGAVNEGLSFANNTWATTTAPTAFWSNPIILSAIAIAVIVLVMIIIYLILHYRRKQKMKKKFQYIKLLKE</sequence>
<dbReference type="Pfam" id="PF02009">
    <property type="entry name" value="RIFIN"/>
    <property type="match status" value="2"/>
</dbReference>
<protein>
    <recommendedName>
        <fullName evidence="5">Surface antigen</fullName>
    </recommendedName>
</protein>
<dbReference type="OrthoDB" id="10431180at2759"/>
<dbReference type="Proteomes" id="UP000030656">
    <property type="component" value="Unassembled WGS sequence"/>
</dbReference>
<keyword evidence="1" id="KW-1133">Transmembrane helix</keyword>
<dbReference type="EMBL" id="KI928017">
    <property type="protein sequence ID" value="ETW28790.1"/>
    <property type="molecule type" value="Genomic_DNA"/>
</dbReference>
<keyword evidence="1" id="KW-0812">Transmembrane</keyword>
<evidence type="ECO:0008006" key="5">
    <source>
        <dbReference type="Google" id="ProtNLM"/>
    </source>
</evidence>
<proteinExistence type="predicted"/>
<reference evidence="3 4" key="1">
    <citation type="submission" date="2013-02" db="EMBL/GenBank/DDBJ databases">
        <title>The Genome Annotation of Plasmodium falciparum FCH/4.</title>
        <authorList>
            <consortium name="The Broad Institute Genome Sequencing Platform"/>
            <consortium name="The Broad Institute Genome Sequencing Center for Infectious Disease"/>
            <person name="Neafsey D."/>
            <person name="Hoffman S."/>
            <person name="Volkman S."/>
            <person name="Rosenthal P."/>
            <person name="Walker B."/>
            <person name="Young S.K."/>
            <person name="Zeng Q."/>
            <person name="Gargeya S."/>
            <person name="Fitzgerald M."/>
            <person name="Haas B."/>
            <person name="Abouelleil A."/>
            <person name="Allen A.W."/>
            <person name="Alvarado L."/>
            <person name="Arachchi H.M."/>
            <person name="Berlin A.M."/>
            <person name="Chapman S.B."/>
            <person name="Gainer-Dewar J."/>
            <person name="Goldberg J."/>
            <person name="Griggs A."/>
            <person name="Gujja S."/>
            <person name="Hansen M."/>
            <person name="Howarth C."/>
            <person name="Imamovic A."/>
            <person name="Ireland A."/>
            <person name="Larimer J."/>
            <person name="McCowan C."/>
            <person name="Murphy C."/>
            <person name="Pearson M."/>
            <person name="Poon T.W."/>
            <person name="Priest M."/>
            <person name="Roberts A."/>
            <person name="Saif S."/>
            <person name="Shea T."/>
            <person name="Sisk P."/>
            <person name="Sykes S."/>
            <person name="Wortman J."/>
            <person name="Nusbaum C."/>
            <person name="Birren B."/>
        </authorList>
    </citation>
    <scope>NUCLEOTIDE SEQUENCE [LARGE SCALE GENOMIC DNA]</scope>
    <source>
        <strain evidence="3 4">FCH/4</strain>
    </source>
</reference>
<reference evidence="3 4" key="2">
    <citation type="submission" date="2013-02" db="EMBL/GenBank/DDBJ databases">
        <title>The Genome Sequence of Plasmodium falciparum FCH/4.</title>
        <authorList>
            <consortium name="The Broad Institute Genome Sequencing Platform"/>
            <consortium name="The Broad Institute Genome Sequencing Center for Infectious Disease"/>
            <person name="Neafsey D."/>
            <person name="Cheeseman I."/>
            <person name="Volkman S."/>
            <person name="Adams J."/>
            <person name="Walker B."/>
            <person name="Young S.K."/>
            <person name="Zeng Q."/>
            <person name="Gargeya S."/>
            <person name="Fitzgerald M."/>
            <person name="Haas B."/>
            <person name="Abouelleil A."/>
            <person name="Alvarado L."/>
            <person name="Arachchi H.M."/>
            <person name="Berlin A.M."/>
            <person name="Chapman S.B."/>
            <person name="Dewar J."/>
            <person name="Goldberg J."/>
            <person name="Griggs A."/>
            <person name="Gujja S."/>
            <person name="Hansen M."/>
            <person name="Howarth C."/>
            <person name="Imamovic A."/>
            <person name="Larimer J."/>
            <person name="McCowan C."/>
            <person name="Murphy C."/>
            <person name="Neiman D."/>
            <person name="Pearson M."/>
            <person name="Priest M."/>
            <person name="Roberts A."/>
            <person name="Saif S."/>
            <person name="Shea T."/>
            <person name="Sisk P."/>
            <person name="Sykes S."/>
            <person name="Wortman J."/>
            <person name="Nusbaum C."/>
            <person name="Birren B."/>
        </authorList>
    </citation>
    <scope>NUCLEOTIDE SEQUENCE [LARGE SCALE GENOMIC DNA]</scope>
    <source>
        <strain evidence="3 4">FCH/4</strain>
    </source>
</reference>